<feature type="region of interest" description="Disordered" evidence="1">
    <location>
        <begin position="50"/>
        <end position="90"/>
    </location>
</feature>
<proteinExistence type="predicted"/>
<name>A0A8S0V9Y5_OLEEU</name>
<dbReference type="EMBL" id="CACTIH010009245">
    <property type="protein sequence ID" value="CAA3028214.1"/>
    <property type="molecule type" value="Genomic_DNA"/>
</dbReference>
<reference evidence="2 3" key="1">
    <citation type="submission" date="2019-12" db="EMBL/GenBank/DDBJ databases">
        <authorList>
            <person name="Alioto T."/>
            <person name="Alioto T."/>
            <person name="Gomez Garrido J."/>
        </authorList>
    </citation>
    <scope>NUCLEOTIDE SEQUENCE [LARGE SCALE GENOMIC DNA]</scope>
</reference>
<accession>A0A8S0V9Y5</accession>
<dbReference type="Proteomes" id="UP000594638">
    <property type="component" value="Unassembled WGS sequence"/>
</dbReference>
<keyword evidence="3" id="KW-1185">Reference proteome</keyword>
<evidence type="ECO:0000256" key="1">
    <source>
        <dbReference type="SAM" id="MobiDB-lite"/>
    </source>
</evidence>
<dbReference type="Gramene" id="OE9A110996T1">
    <property type="protein sequence ID" value="OE9A110996C1"/>
    <property type="gene ID" value="OE9A110996"/>
</dbReference>
<gene>
    <name evidence="2" type="ORF">OLEA9_A110996</name>
</gene>
<comment type="caution">
    <text evidence="2">The sequence shown here is derived from an EMBL/GenBank/DDBJ whole genome shotgun (WGS) entry which is preliminary data.</text>
</comment>
<evidence type="ECO:0000313" key="3">
    <source>
        <dbReference type="Proteomes" id="UP000594638"/>
    </source>
</evidence>
<organism evidence="2 3">
    <name type="scientific">Olea europaea subsp. europaea</name>
    <dbReference type="NCBI Taxonomy" id="158383"/>
    <lineage>
        <taxon>Eukaryota</taxon>
        <taxon>Viridiplantae</taxon>
        <taxon>Streptophyta</taxon>
        <taxon>Embryophyta</taxon>
        <taxon>Tracheophyta</taxon>
        <taxon>Spermatophyta</taxon>
        <taxon>Magnoliopsida</taxon>
        <taxon>eudicotyledons</taxon>
        <taxon>Gunneridae</taxon>
        <taxon>Pentapetalae</taxon>
        <taxon>asterids</taxon>
        <taxon>lamiids</taxon>
        <taxon>Lamiales</taxon>
        <taxon>Oleaceae</taxon>
        <taxon>Oleeae</taxon>
        <taxon>Olea</taxon>
    </lineage>
</organism>
<evidence type="ECO:0000313" key="2">
    <source>
        <dbReference type="EMBL" id="CAA3028214.1"/>
    </source>
</evidence>
<dbReference type="AlphaFoldDB" id="A0A8S0V9Y5"/>
<protein>
    <submittedName>
        <fullName evidence="2">Uncharacterized protein</fullName>
    </submittedName>
</protein>
<sequence length="114" mass="12485">MGHCASPVKSRQSGTATRRCRASFVLTGMGKVRQRWDLLRGDATDLHRRVISSSLQNHRRQQPPSPIEKITDTSRQPHQPPSPISSSQRTANAAYVVEIVGPMAGVTAAEATKR</sequence>